<keyword evidence="10" id="KW-0443">Lipid metabolism</keyword>
<evidence type="ECO:0000256" key="4">
    <source>
        <dbReference type="ARBA" id="ARBA00022679"/>
    </source>
</evidence>
<comment type="caution">
    <text evidence="15">The sequence shown here is derived from an EMBL/GenBank/DDBJ whole genome shotgun (WGS) entry which is preliminary data.</text>
</comment>
<dbReference type="InterPro" id="IPR016064">
    <property type="entry name" value="NAD/diacylglycerol_kinase_sf"/>
</dbReference>
<evidence type="ECO:0000256" key="1">
    <source>
        <dbReference type="ARBA" id="ARBA00001946"/>
    </source>
</evidence>
<protein>
    <submittedName>
        <fullName evidence="15">Diacylglycerol kinase</fullName>
        <ecNumber evidence="15">2.7.1.107</ecNumber>
    </submittedName>
</protein>
<evidence type="ECO:0000256" key="6">
    <source>
        <dbReference type="ARBA" id="ARBA00022741"/>
    </source>
</evidence>
<keyword evidence="11" id="KW-0594">Phospholipid biosynthesis</keyword>
<feature type="region of interest" description="Disordered" evidence="13">
    <location>
        <begin position="310"/>
        <end position="370"/>
    </location>
</feature>
<keyword evidence="6" id="KW-0547">Nucleotide-binding</keyword>
<keyword evidence="4 15" id="KW-0808">Transferase</keyword>
<evidence type="ECO:0000256" key="7">
    <source>
        <dbReference type="ARBA" id="ARBA00022777"/>
    </source>
</evidence>
<dbReference type="EMBL" id="JBHSOF010000003">
    <property type="protein sequence ID" value="MFC5662334.1"/>
    <property type="molecule type" value="Genomic_DNA"/>
</dbReference>
<keyword evidence="16" id="KW-1185">Reference proteome</keyword>
<evidence type="ECO:0000256" key="12">
    <source>
        <dbReference type="ARBA" id="ARBA00023264"/>
    </source>
</evidence>
<dbReference type="NCBIfam" id="TIGR00147">
    <property type="entry name" value="YegS/Rv2252/BmrU family lipid kinase"/>
    <property type="match status" value="1"/>
</dbReference>
<dbReference type="SMART" id="SM00046">
    <property type="entry name" value="DAGKc"/>
    <property type="match status" value="1"/>
</dbReference>
<evidence type="ECO:0000256" key="3">
    <source>
        <dbReference type="ARBA" id="ARBA00022516"/>
    </source>
</evidence>
<gene>
    <name evidence="15" type="ORF">ACFP3U_04990</name>
</gene>
<evidence type="ECO:0000256" key="2">
    <source>
        <dbReference type="ARBA" id="ARBA00005983"/>
    </source>
</evidence>
<comment type="similarity">
    <text evidence="2">Belongs to the diacylglycerol/lipid kinase family.</text>
</comment>
<name>A0ABW0WZF4_9ACTN</name>
<evidence type="ECO:0000256" key="13">
    <source>
        <dbReference type="SAM" id="MobiDB-lite"/>
    </source>
</evidence>
<evidence type="ECO:0000313" key="15">
    <source>
        <dbReference type="EMBL" id="MFC5662334.1"/>
    </source>
</evidence>
<evidence type="ECO:0000256" key="10">
    <source>
        <dbReference type="ARBA" id="ARBA00023098"/>
    </source>
</evidence>
<reference evidence="16" key="1">
    <citation type="journal article" date="2019" name="Int. J. Syst. Evol. Microbiol.">
        <title>The Global Catalogue of Microorganisms (GCM) 10K type strain sequencing project: providing services to taxonomists for standard genome sequencing and annotation.</title>
        <authorList>
            <consortium name="The Broad Institute Genomics Platform"/>
            <consortium name="The Broad Institute Genome Sequencing Center for Infectious Disease"/>
            <person name="Wu L."/>
            <person name="Ma J."/>
        </authorList>
    </citation>
    <scope>NUCLEOTIDE SEQUENCE [LARGE SCALE GENOMIC DNA]</scope>
    <source>
        <strain evidence="16">CGMCC 4.1437</strain>
    </source>
</reference>
<evidence type="ECO:0000259" key="14">
    <source>
        <dbReference type="PROSITE" id="PS50146"/>
    </source>
</evidence>
<feature type="domain" description="DAGKc" evidence="14">
    <location>
        <begin position="5"/>
        <end position="138"/>
    </location>
</feature>
<organism evidence="15 16">
    <name type="scientific">Kitasatospora misakiensis</name>
    <dbReference type="NCBI Taxonomy" id="67330"/>
    <lineage>
        <taxon>Bacteria</taxon>
        <taxon>Bacillati</taxon>
        <taxon>Actinomycetota</taxon>
        <taxon>Actinomycetes</taxon>
        <taxon>Kitasatosporales</taxon>
        <taxon>Streptomycetaceae</taxon>
        <taxon>Kitasatospora</taxon>
    </lineage>
</organism>
<dbReference type="Gene3D" id="2.60.200.40">
    <property type="match status" value="1"/>
</dbReference>
<evidence type="ECO:0000256" key="11">
    <source>
        <dbReference type="ARBA" id="ARBA00023209"/>
    </source>
</evidence>
<dbReference type="InterPro" id="IPR045540">
    <property type="entry name" value="YegS/DAGK_C"/>
</dbReference>
<dbReference type="Gene3D" id="3.40.50.10330">
    <property type="entry name" value="Probable inorganic polyphosphate/atp-NAD kinase, domain 1"/>
    <property type="match status" value="1"/>
</dbReference>
<sequence length="370" mass="38790">MNGRRTIARVVLLTNPAAAAGHAEPAARRATARLRAHGITVDARAGASAAESLALARAAVLPASGCDALVVVGGDGMINLALQAVAGTATPLGVIPAGTGNDHARAHGLPRDNPEAAADVIAVGHTRTVDLGRITTPDGTTRWFGSVLAGGFDSLVSDRTNRLRWPRGRMRYHLAIAVEFANLRPLPFHITLADGTEITRDLTLAAVGNTSSYGGGMPICPDADPTDGLLDLTLVDAMPRRRIARFFPTLLKGTHTTHPEVTTHRTPALRISSPGITAYADGEPMSPLPVDITAAPAALHLLAAVHPEEARVLAHPPPSGDRAACRTETDRRPPAPHQREQAGPRIRLGRGHEPGTRPHRHRAHPAGPGP</sequence>
<dbReference type="NCBIfam" id="NF008882">
    <property type="entry name" value="PRK11914.1"/>
    <property type="match status" value="1"/>
</dbReference>
<dbReference type="RefSeq" id="WP_380223931.1">
    <property type="nucleotide sequence ID" value="NZ_JBHSOF010000003.1"/>
</dbReference>
<evidence type="ECO:0000256" key="9">
    <source>
        <dbReference type="ARBA" id="ARBA00022842"/>
    </source>
</evidence>
<dbReference type="InterPro" id="IPR001206">
    <property type="entry name" value="Diacylglycerol_kinase_cat_dom"/>
</dbReference>
<dbReference type="SUPFAM" id="SSF111331">
    <property type="entry name" value="NAD kinase/diacylglycerol kinase-like"/>
    <property type="match status" value="1"/>
</dbReference>
<accession>A0ABW0WZF4</accession>
<comment type="cofactor">
    <cofactor evidence="1">
        <name>Mg(2+)</name>
        <dbReference type="ChEBI" id="CHEBI:18420"/>
    </cofactor>
</comment>
<dbReference type="GO" id="GO:0004143">
    <property type="term" value="F:ATP-dependent diacylglycerol kinase activity"/>
    <property type="evidence" value="ECO:0007669"/>
    <property type="project" value="UniProtKB-EC"/>
</dbReference>
<feature type="compositionally biased region" description="Basic and acidic residues" evidence="13">
    <location>
        <begin position="323"/>
        <end position="342"/>
    </location>
</feature>
<dbReference type="Pfam" id="PF19279">
    <property type="entry name" value="YegS_C"/>
    <property type="match status" value="1"/>
</dbReference>
<keyword evidence="3" id="KW-0444">Lipid biosynthesis</keyword>
<dbReference type="EC" id="2.7.1.107" evidence="15"/>
<evidence type="ECO:0000256" key="8">
    <source>
        <dbReference type="ARBA" id="ARBA00022840"/>
    </source>
</evidence>
<keyword evidence="9" id="KW-0460">Magnesium</keyword>
<keyword evidence="12" id="KW-1208">Phospholipid metabolism</keyword>
<dbReference type="InterPro" id="IPR050187">
    <property type="entry name" value="Lipid_Phosphate_FormReg"/>
</dbReference>
<dbReference type="Pfam" id="PF00781">
    <property type="entry name" value="DAGK_cat"/>
    <property type="match status" value="1"/>
</dbReference>
<dbReference type="PROSITE" id="PS50146">
    <property type="entry name" value="DAGK"/>
    <property type="match status" value="1"/>
</dbReference>
<dbReference type="Proteomes" id="UP001595975">
    <property type="component" value="Unassembled WGS sequence"/>
</dbReference>
<proteinExistence type="inferred from homology"/>
<keyword evidence="8" id="KW-0067">ATP-binding</keyword>
<dbReference type="PANTHER" id="PTHR12358:SF106">
    <property type="entry name" value="LIPID KINASE YEGS"/>
    <property type="match status" value="1"/>
</dbReference>
<keyword evidence="5" id="KW-0479">Metal-binding</keyword>
<keyword evidence="7 15" id="KW-0418">Kinase</keyword>
<dbReference type="InterPro" id="IPR017438">
    <property type="entry name" value="ATP-NAD_kinase_N"/>
</dbReference>
<evidence type="ECO:0000313" key="16">
    <source>
        <dbReference type="Proteomes" id="UP001595975"/>
    </source>
</evidence>
<dbReference type="InterPro" id="IPR005218">
    <property type="entry name" value="Diacylglycerol/lipid_kinase"/>
</dbReference>
<dbReference type="PANTHER" id="PTHR12358">
    <property type="entry name" value="SPHINGOSINE KINASE"/>
    <property type="match status" value="1"/>
</dbReference>
<evidence type="ECO:0000256" key="5">
    <source>
        <dbReference type="ARBA" id="ARBA00022723"/>
    </source>
</evidence>